<keyword evidence="1" id="KW-0175">Coiled coil</keyword>
<dbReference type="GO" id="GO:0003677">
    <property type="term" value="F:DNA binding"/>
    <property type="evidence" value="ECO:0007669"/>
    <property type="project" value="InterPro"/>
</dbReference>
<name>A0A5Q0QCK5_9SPHI</name>
<accession>A0A5Q0QCK5</accession>
<dbReference type="KEGG" id="sphe:GFH32_11705"/>
<dbReference type="InterPro" id="IPR001584">
    <property type="entry name" value="Integrase_cat-core"/>
</dbReference>
<dbReference type="SUPFAM" id="SSF53098">
    <property type="entry name" value="Ribonuclease H-like"/>
    <property type="match status" value="1"/>
</dbReference>
<sequence>MKKSKFSEHQIVSILKEYESGKSTRDICREHGITSSTFYQWKQKYGGMDAQHLKELKALQEENSRLKRMFADLSLDHRILKDIIGKKALKLCERKELIEGVIEAEGISIHRACKIVCMSRSMYYYAHKKDDQIIIDKLMDLSTKYPTRGFETYFGKIRMEGLLWNRKRVLRVYRNINLKLRVKRKRRLPARIKERLFVPGSINDTWSIDFMSDSLANGRRFRVINIIDDYNREALLNEAYYSIPATRLVQKIQELLLHRAKPKRIRTDNGPEFIAKVFKDFCSDHGIEIQYIQPGKPAQNAYIERFNRTFREDVLDAYLFESISHVNALAYEWQIDYNSNHPHKALNGLSPWLYAEEQLVS</sequence>
<dbReference type="GO" id="GO:0004803">
    <property type="term" value="F:transposase activity"/>
    <property type="evidence" value="ECO:0007669"/>
    <property type="project" value="InterPro"/>
</dbReference>
<dbReference type="Pfam" id="PF13683">
    <property type="entry name" value="rve_3"/>
    <property type="match status" value="1"/>
</dbReference>
<evidence type="ECO:0000313" key="5">
    <source>
        <dbReference type="Proteomes" id="UP000326921"/>
    </source>
</evidence>
<evidence type="ECO:0000256" key="1">
    <source>
        <dbReference type="SAM" id="Coils"/>
    </source>
</evidence>
<dbReference type="KEGG" id="sphe:GFH32_11500"/>
<dbReference type="PROSITE" id="PS50994">
    <property type="entry name" value="INTEGRASE"/>
    <property type="match status" value="1"/>
</dbReference>
<reference evidence="4 5" key="1">
    <citation type="submission" date="2019-10" db="EMBL/GenBank/DDBJ databases">
        <authorList>
            <person name="Dong K."/>
        </authorList>
    </citation>
    <scope>NUCLEOTIDE SEQUENCE [LARGE SCALE GENOMIC DNA]</scope>
    <source>
        <strain evidence="5">dk4302</strain>
        <strain evidence="4">Dk4302</strain>
    </source>
</reference>
<evidence type="ECO:0000259" key="2">
    <source>
        <dbReference type="PROSITE" id="PS50994"/>
    </source>
</evidence>
<dbReference type="GO" id="GO:0006313">
    <property type="term" value="P:DNA transposition"/>
    <property type="evidence" value="ECO:0007669"/>
    <property type="project" value="InterPro"/>
</dbReference>
<protein>
    <submittedName>
        <fullName evidence="4">IS3 family transposase</fullName>
    </submittedName>
</protein>
<dbReference type="Proteomes" id="UP000326921">
    <property type="component" value="Chromosome"/>
</dbReference>
<dbReference type="NCBIfam" id="NF033516">
    <property type="entry name" value="transpos_IS3"/>
    <property type="match status" value="1"/>
</dbReference>
<gene>
    <name evidence="3" type="ORF">GFH32_11500</name>
    <name evidence="4" type="ORF">GFH32_11705</name>
</gene>
<evidence type="ECO:0000313" key="3">
    <source>
        <dbReference type="EMBL" id="QGA26902.1"/>
    </source>
</evidence>
<keyword evidence="5" id="KW-1185">Reference proteome</keyword>
<dbReference type="GO" id="GO:0015074">
    <property type="term" value="P:DNA integration"/>
    <property type="evidence" value="ECO:0007669"/>
    <property type="project" value="InterPro"/>
</dbReference>
<proteinExistence type="predicted"/>
<dbReference type="Gene3D" id="3.30.420.10">
    <property type="entry name" value="Ribonuclease H-like superfamily/Ribonuclease H"/>
    <property type="match status" value="1"/>
</dbReference>
<dbReference type="Gene3D" id="1.10.10.60">
    <property type="entry name" value="Homeodomain-like"/>
    <property type="match status" value="1"/>
</dbReference>
<feature type="coiled-coil region" evidence="1">
    <location>
        <begin position="49"/>
        <end position="76"/>
    </location>
</feature>
<dbReference type="EMBL" id="CP045652">
    <property type="protein sequence ID" value="QGA26939.1"/>
    <property type="molecule type" value="Genomic_DNA"/>
</dbReference>
<evidence type="ECO:0000313" key="4">
    <source>
        <dbReference type="EMBL" id="QGA26939.1"/>
    </source>
</evidence>
<dbReference type="PANTHER" id="PTHR47515:SF2">
    <property type="entry name" value="INTEGRASE CORE DOMAIN PROTEIN"/>
    <property type="match status" value="1"/>
</dbReference>
<dbReference type="InterPro" id="IPR048020">
    <property type="entry name" value="Transpos_IS3"/>
</dbReference>
<feature type="domain" description="Integrase catalytic" evidence="2">
    <location>
        <begin position="195"/>
        <end position="359"/>
    </location>
</feature>
<dbReference type="InterPro" id="IPR012337">
    <property type="entry name" value="RNaseH-like_sf"/>
</dbReference>
<dbReference type="EMBL" id="CP045652">
    <property type="protein sequence ID" value="QGA26902.1"/>
    <property type="molecule type" value="Genomic_DNA"/>
</dbReference>
<dbReference type="SUPFAM" id="SSF46689">
    <property type="entry name" value="Homeodomain-like"/>
    <property type="match status" value="1"/>
</dbReference>
<dbReference type="PANTHER" id="PTHR47515">
    <property type="entry name" value="LOW CALCIUM RESPONSE LOCUS PROTEIN T"/>
    <property type="match status" value="1"/>
</dbReference>
<dbReference type="Pfam" id="PF01527">
    <property type="entry name" value="HTH_Tnp_1"/>
    <property type="match status" value="1"/>
</dbReference>
<dbReference type="InterPro" id="IPR002514">
    <property type="entry name" value="Transposase_8"/>
</dbReference>
<dbReference type="InterPro" id="IPR036397">
    <property type="entry name" value="RNaseH_sf"/>
</dbReference>
<dbReference type="AlphaFoldDB" id="A0A5Q0QCK5"/>
<organism evidence="4 5">
    <name type="scientific">Sphingobacterium zhuxiongii</name>
    <dbReference type="NCBI Taxonomy" id="2662364"/>
    <lineage>
        <taxon>Bacteria</taxon>
        <taxon>Pseudomonadati</taxon>
        <taxon>Bacteroidota</taxon>
        <taxon>Sphingobacteriia</taxon>
        <taxon>Sphingobacteriales</taxon>
        <taxon>Sphingobacteriaceae</taxon>
        <taxon>Sphingobacterium</taxon>
    </lineage>
</organism>
<dbReference type="InterPro" id="IPR009057">
    <property type="entry name" value="Homeodomain-like_sf"/>
</dbReference>